<feature type="region of interest" description="Disordered" evidence="1">
    <location>
        <begin position="58"/>
        <end position="88"/>
    </location>
</feature>
<feature type="non-terminal residue" evidence="2">
    <location>
        <position position="100"/>
    </location>
</feature>
<accession>A0ABN8HYC7</accession>
<reference evidence="2" key="1">
    <citation type="submission" date="2022-03" db="EMBL/GenBank/DDBJ databases">
        <authorList>
            <person name="Martin H S."/>
        </authorList>
    </citation>
    <scope>NUCLEOTIDE SEQUENCE</scope>
</reference>
<gene>
    <name evidence="2" type="ORF">IPOD504_LOCUS3371</name>
</gene>
<proteinExistence type="predicted"/>
<name>A0ABN8HYC7_9NEOP</name>
<keyword evidence="3" id="KW-1185">Reference proteome</keyword>
<evidence type="ECO:0000313" key="2">
    <source>
        <dbReference type="EMBL" id="CAH2041731.1"/>
    </source>
</evidence>
<protein>
    <submittedName>
        <fullName evidence="2">Uncharacterized protein</fullName>
    </submittedName>
</protein>
<evidence type="ECO:0000313" key="3">
    <source>
        <dbReference type="Proteomes" id="UP000837857"/>
    </source>
</evidence>
<organism evidence="2 3">
    <name type="scientific">Iphiclides podalirius</name>
    <name type="common">scarce swallowtail</name>
    <dbReference type="NCBI Taxonomy" id="110791"/>
    <lineage>
        <taxon>Eukaryota</taxon>
        <taxon>Metazoa</taxon>
        <taxon>Ecdysozoa</taxon>
        <taxon>Arthropoda</taxon>
        <taxon>Hexapoda</taxon>
        <taxon>Insecta</taxon>
        <taxon>Pterygota</taxon>
        <taxon>Neoptera</taxon>
        <taxon>Endopterygota</taxon>
        <taxon>Lepidoptera</taxon>
        <taxon>Glossata</taxon>
        <taxon>Ditrysia</taxon>
        <taxon>Papilionoidea</taxon>
        <taxon>Papilionidae</taxon>
        <taxon>Papilioninae</taxon>
        <taxon>Iphiclides</taxon>
    </lineage>
</organism>
<sequence length="100" mass="10953">MNIRGYCGPSATVLDRPSEGGIIPPVEWGRMLVALRNGSTPVSPSALRLFRDRTTSVGVANKSPPLTRVYRPRRPQSRAVSDSVQRDRSACLSDALNEFN</sequence>
<evidence type="ECO:0000256" key="1">
    <source>
        <dbReference type="SAM" id="MobiDB-lite"/>
    </source>
</evidence>
<dbReference type="Proteomes" id="UP000837857">
    <property type="component" value="Chromosome 13"/>
</dbReference>
<dbReference type="EMBL" id="OW152825">
    <property type="protein sequence ID" value="CAH2041731.1"/>
    <property type="molecule type" value="Genomic_DNA"/>
</dbReference>